<gene>
    <name evidence="3" type="ORF">C7S18_02635</name>
</gene>
<dbReference type="AlphaFoldDB" id="A0A2P1PMT5"/>
<dbReference type="RefSeq" id="WP_106890085.1">
    <property type="nucleotide sequence ID" value="NZ_CP027860.1"/>
</dbReference>
<dbReference type="SUPFAM" id="SSF48317">
    <property type="entry name" value="Acid phosphatase/Vanadium-dependent haloperoxidase"/>
    <property type="match status" value="1"/>
</dbReference>
<feature type="domain" description="Phosphatidic acid phosphatase type 2/haloperoxidase" evidence="2">
    <location>
        <begin position="318"/>
        <end position="422"/>
    </location>
</feature>
<evidence type="ECO:0000313" key="3">
    <source>
        <dbReference type="EMBL" id="AVP96156.1"/>
    </source>
</evidence>
<reference evidence="3 4" key="1">
    <citation type="submission" date="2018-03" db="EMBL/GenBank/DDBJ databases">
        <title>Ahniella affigens gen. nov., sp. nov., a gammaproteobacterium isolated from sandy soil near a stream.</title>
        <authorList>
            <person name="Ko Y."/>
            <person name="Kim J.-H."/>
        </authorList>
    </citation>
    <scope>NUCLEOTIDE SEQUENCE [LARGE SCALE GENOMIC DNA]</scope>
    <source>
        <strain evidence="3 4">D13</strain>
    </source>
</reference>
<dbReference type="Gene3D" id="1.10.606.20">
    <property type="match status" value="1"/>
</dbReference>
<sequence length="435" mass="48271">MNRFRIVLSTLMLLFAMGATAQEHLDLEPIMTAADPPSPEPVPRAESVFHDHTEADADAAVLIESWQTEPASLGWTRIQIARHIKHKAMPTRAARGLALVHVAMHDAYVRAPNLPLTRRFALSQAAADVLSYLYPAEEDAFQRIVDQLIDRLGGDTPPADISLAQRIGRNAAQTVIARAERDGAQRGWNGSRLQWYGDARQYQPGTWEPTGPYFYYPPDEPFAPKWKPWILTSPGQFRPPPPPAFGSDDYLRATEEVLAVNAALTPKQLEIAKYWVDGHGSATPSGHWNRLAMEEVKAAKLDEPTTIRLFAELNIALADAFIACWDSKYYYWTIRPTTAAKRLLGKPFTPPILTPPFPSYTSGHATFSGAASRVLARYLPNRAKALDAMAEEAAQSRLLGGIHFRFDNDQGLILGRNIAAWIGEQGLHPVPIDEQ</sequence>
<dbReference type="PANTHER" id="PTHR34599">
    <property type="entry name" value="PEROXIDASE-RELATED"/>
    <property type="match status" value="1"/>
</dbReference>
<evidence type="ECO:0000313" key="4">
    <source>
        <dbReference type="Proteomes" id="UP000241074"/>
    </source>
</evidence>
<name>A0A2P1PMT5_9GAMM</name>
<protein>
    <recommendedName>
        <fullName evidence="2">Phosphatidic acid phosphatase type 2/haloperoxidase domain-containing protein</fullName>
    </recommendedName>
</protein>
<proteinExistence type="predicted"/>
<evidence type="ECO:0000256" key="1">
    <source>
        <dbReference type="SAM" id="SignalP"/>
    </source>
</evidence>
<dbReference type="InterPro" id="IPR036938">
    <property type="entry name" value="PAP2/HPO_sf"/>
</dbReference>
<feature type="chain" id="PRO_5015191586" description="Phosphatidic acid phosphatase type 2/haloperoxidase domain-containing protein" evidence="1">
    <location>
        <begin position="22"/>
        <end position="435"/>
    </location>
</feature>
<reference evidence="3 4" key="2">
    <citation type="submission" date="2018-03" db="EMBL/GenBank/DDBJ databases">
        <authorList>
            <person name="Keele B.F."/>
        </authorList>
    </citation>
    <scope>NUCLEOTIDE SEQUENCE [LARGE SCALE GENOMIC DNA]</scope>
    <source>
        <strain evidence="3 4">D13</strain>
    </source>
</reference>
<dbReference type="InterPro" id="IPR052559">
    <property type="entry name" value="V-haloperoxidase"/>
</dbReference>
<keyword evidence="4" id="KW-1185">Reference proteome</keyword>
<dbReference type="KEGG" id="xba:C7S18_02635"/>
<evidence type="ECO:0000259" key="2">
    <source>
        <dbReference type="Pfam" id="PF01569"/>
    </source>
</evidence>
<feature type="signal peptide" evidence="1">
    <location>
        <begin position="1"/>
        <end position="21"/>
    </location>
</feature>
<keyword evidence="1" id="KW-0732">Signal</keyword>
<dbReference type="EMBL" id="CP027860">
    <property type="protein sequence ID" value="AVP96156.1"/>
    <property type="molecule type" value="Genomic_DNA"/>
</dbReference>
<dbReference type="OrthoDB" id="103227at2"/>
<dbReference type="CDD" id="cd03398">
    <property type="entry name" value="PAP2_haloperoxidase"/>
    <property type="match status" value="1"/>
</dbReference>
<accession>A0A2P1PMT5</accession>
<dbReference type="InterPro" id="IPR000326">
    <property type="entry name" value="PAP2/HPO"/>
</dbReference>
<dbReference type="Proteomes" id="UP000241074">
    <property type="component" value="Chromosome"/>
</dbReference>
<dbReference type="PANTHER" id="PTHR34599:SF2">
    <property type="entry name" value="TRAF-TYPE DOMAIN-CONTAINING PROTEIN"/>
    <property type="match status" value="1"/>
</dbReference>
<dbReference type="Pfam" id="PF01569">
    <property type="entry name" value="PAP2"/>
    <property type="match status" value="1"/>
</dbReference>
<organism evidence="3 4">
    <name type="scientific">Ahniella affigens</name>
    <dbReference type="NCBI Taxonomy" id="2021234"/>
    <lineage>
        <taxon>Bacteria</taxon>
        <taxon>Pseudomonadati</taxon>
        <taxon>Pseudomonadota</taxon>
        <taxon>Gammaproteobacteria</taxon>
        <taxon>Lysobacterales</taxon>
        <taxon>Rhodanobacteraceae</taxon>
        <taxon>Ahniella</taxon>
    </lineage>
</organism>